<dbReference type="SUPFAM" id="SSF52279">
    <property type="entry name" value="Beta-D-glucan exohydrolase, C-terminal domain"/>
    <property type="match status" value="1"/>
</dbReference>
<dbReference type="Gene3D" id="2.70.98.30">
    <property type="entry name" value="Golgi alpha-mannosidase II, domain 4"/>
    <property type="match status" value="1"/>
</dbReference>
<dbReference type="InterPro" id="IPR011013">
    <property type="entry name" value="Gal_mutarotase_sf_dom"/>
</dbReference>
<dbReference type="FunFam" id="3.40.50.1700:FF:000009">
    <property type="entry name" value="Periplasmic beta-glucosidase"/>
    <property type="match status" value="1"/>
</dbReference>
<evidence type="ECO:0000256" key="3">
    <source>
        <dbReference type="ARBA" id="ARBA00012752"/>
    </source>
</evidence>
<dbReference type="PRINTS" id="PR00133">
    <property type="entry name" value="GLHYDRLASE3"/>
</dbReference>
<evidence type="ECO:0000256" key="4">
    <source>
        <dbReference type="ARBA" id="ARBA00022801"/>
    </source>
</evidence>
<dbReference type="SUPFAM" id="SSF51445">
    <property type="entry name" value="(Trans)glycosidases"/>
    <property type="match status" value="1"/>
</dbReference>
<dbReference type="GO" id="GO:0009313">
    <property type="term" value="P:oligosaccharide catabolic process"/>
    <property type="evidence" value="ECO:0007669"/>
    <property type="project" value="TreeGrafter"/>
</dbReference>
<evidence type="ECO:0000256" key="6">
    <source>
        <dbReference type="RuleBase" id="RU361161"/>
    </source>
</evidence>
<accession>A0A8J4WG61</accession>
<evidence type="ECO:0000313" key="8">
    <source>
        <dbReference type="EMBL" id="KAF4324084.1"/>
    </source>
</evidence>
<dbReference type="InterPro" id="IPR036881">
    <property type="entry name" value="Glyco_hydro_3_C_sf"/>
</dbReference>
<dbReference type="PANTHER" id="PTHR46017:SF1">
    <property type="entry name" value="ALPHA-MANNOSIDASE 2C1"/>
    <property type="match status" value="1"/>
</dbReference>
<dbReference type="Gene3D" id="3.20.20.300">
    <property type="entry name" value="Glycoside hydrolase, family 3, N-terminal domain"/>
    <property type="match status" value="1"/>
</dbReference>
<dbReference type="Pfam" id="PF07748">
    <property type="entry name" value="Glyco_hydro_38C"/>
    <property type="match status" value="1"/>
</dbReference>
<gene>
    <name evidence="8" type="ORF">G195_002664</name>
</gene>
<dbReference type="Proteomes" id="UP000702964">
    <property type="component" value="Unassembled WGS sequence"/>
</dbReference>
<evidence type="ECO:0000256" key="5">
    <source>
        <dbReference type="ARBA" id="ARBA00023295"/>
    </source>
</evidence>
<dbReference type="InterPro" id="IPR036962">
    <property type="entry name" value="Glyco_hydro_3_N_sf"/>
</dbReference>
<dbReference type="Pfam" id="PF14310">
    <property type="entry name" value="Fn3-like"/>
    <property type="match status" value="1"/>
</dbReference>
<dbReference type="Gene3D" id="2.60.40.2220">
    <property type="match status" value="1"/>
</dbReference>
<dbReference type="GO" id="GO:0030246">
    <property type="term" value="F:carbohydrate binding"/>
    <property type="evidence" value="ECO:0007669"/>
    <property type="project" value="InterPro"/>
</dbReference>
<feature type="domain" description="Fibronectin type III-like" evidence="7">
    <location>
        <begin position="664"/>
        <end position="733"/>
    </location>
</feature>
<dbReference type="Gene3D" id="3.40.50.1700">
    <property type="entry name" value="Glycoside hydrolase family 3 C-terminal domain"/>
    <property type="match status" value="1"/>
</dbReference>
<evidence type="ECO:0000259" key="7">
    <source>
        <dbReference type="SMART" id="SM01217"/>
    </source>
</evidence>
<keyword evidence="5 6" id="KW-0326">Glycosidase</keyword>
<dbReference type="PANTHER" id="PTHR46017">
    <property type="entry name" value="ALPHA-MANNOSIDASE 2C1"/>
    <property type="match status" value="1"/>
</dbReference>
<evidence type="ECO:0000313" key="9">
    <source>
        <dbReference type="Proteomes" id="UP000702964"/>
    </source>
</evidence>
<dbReference type="GO" id="GO:0004559">
    <property type="term" value="F:alpha-mannosidase activity"/>
    <property type="evidence" value="ECO:0007669"/>
    <property type="project" value="UniProtKB-EC"/>
</dbReference>
<dbReference type="FunFam" id="2.70.98.30:FF:000001">
    <property type="entry name" value="alpha-mannosidase 2C1 isoform X2"/>
    <property type="match status" value="1"/>
</dbReference>
<sequence>MTTEEKIGQLIQPMGWKTYVKEADGTVRVTDEFKKDIAEGGIGSLYGALRADPWTEVTLETGLSPRQGAVATNEIQRYALENSRLGIPILFGEECSHGHMAIGATVFPVPLAVGSAWNVELYRKMCEAIALETRSQGGAATYSPVLDVVRDPRWGRTEECFAEDPYLIGELAVEAMKGLQGDRLDTNRTIVATLKHFAAYGSSEGGRNAAPVHMGLRELHEVDLLPFKKAVEAGACSVMTAYNEIDGVPCTSSSYLLNDLLREQWGFDGFVITDFGAIQMLVSGHNTAENGEQAVAQSLKAGVDMEMSGYMYRKHLGQALEQGIIEETDLDTAVRRVLEMKFRLGLFEQPFVDPDFAEQVIRCEEHIQLARQVALEGIILLKNEENTLPLSKTGTKLAVIGPNANHVYNQLGDYTSPQPREQIVTVLDGIRRKLGTEKEQVLYAPGCRIKGDSREGFAQALACAEQADIIIMVMGGSSSRDFGEGTIDLRTGASVVTDDPWNDMECGEGIDRSSLSLMGVQLELVQEVHKLGKPIIVVYINGRPIAEPWIDEHAHAILEAWYPGQEGGNAIADILFGDVNPSGRLTISIPKHVGQLPVYYNAKRTQGKRYLETDLAPQYPFGFGLSYTEFKYENVRVVPKVIGPDDEAEVQVEITNTGEVAGDEVVQLYITDVSASVTRAEISLKGFRKIRLEPGQTRTVTFPVQKEHLALIDSRLQPVVEPGEFRLMSLMYSITVLAESLRALPEKDLKRTRLVRDIHQVMDEMYNEPNRWGEAAWVQNFENSLAHSVQNEDPEEYRNGFMHLVGQSHIDIAWLWPVRETVRKSSRTFSTMCTLMEEYPEFVYSQSQPQLYEFVKEHYPELYERVKARVAEGRWELVGGMWVEPDLNIPSGESLVRQMLYGQNFYQEEFGRRSNIEWLPDTFGLGWERGEVVTITGDVSLTGLAAFDHQGNHLAGDLEQNGDVLTLSVYVPSIPAFGYTTIWLRQAPDADVSVWKQEESFPSVWETDFYTLEFNGVGEITRWYDKSIQREWLKPGDKANELQFFHDKPTYWDAWDIDPRFESQRAGAVQLISGQIVQRGATQDVLRFHWKLNNSEIHQDMILYRHQRRVDFKTKVNWVENHKLLKVAFPIDLVSAKATYEIPFGALERPTHNNTSWEQAQFEVCGHRWADVSEGNSGVSLLNDCKYGYDIKDQTIRLSLLRAPKWPDEHADQGEHEFTYSLLPHQGDWREAGVVRRAMELNHPAQAVAAGRHTGTLTAEHSWVHFRSEHVILDTVKASEDGTGTVLRFYESSGGRETVEIQWSDARIQTSVVNLLEDEIRPLACREGTFELTFKPYEIQSVKIGLPE</sequence>
<comment type="catalytic activity">
    <reaction evidence="1">
        <text>Hydrolysis of terminal, non-reducing alpha-D-mannose residues in alpha-D-mannosides.</text>
        <dbReference type="EC" id="3.2.1.24"/>
    </reaction>
</comment>
<dbReference type="SUPFAM" id="SSF74650">
    <property type="entry name" value="Galactose mutarotase-like"/>
    <property type="match status" value="1"/>
</dbReference>
<dbReference type="Pfam" id="PF01074">
    <property type="entry name" value="Glyco_hydro_38N"/>
    <property type="match status" value="1"/>
</dbReference>
<dbReference type="Pfam" id="PF01915">
    <property type="entry name" value="Glyco_hydro_3_C"/>
    <property type="match status" value="1"/>
</dbReference>
<evidence type="ECO:0000256" key="2">
    <source>
        <dbReference type="ARBA" id="ARBA00005336"/>
    </source>
</evidence>
<dbReference type="SUPFAM" id="SSF88713">
    <property type="entry name" value="Glycoside hydrolase/deacetylase"/>
    <property type="match status" value="1"/>
</dbReference>
<dbReference type="InterPro" id="IPR011330">
    <property type="entry name" value="Glyco_hydro/deAcase_b/a-brl"/>
</dbReference>
<dbReference type="PROSITE" id="PS00775">
    <property type="entry name" value="GLYCOSYL_HYDROL_F3"/>
    <property type="match status" value="1"/>
</dbReference>
<dbReference type="FunFam" id="2.60.40.10:FF:000495">
    <property type="entry name" value="Periplasmic beta-glucosidase"/>
    <property type="match status" value="1"/>
</dbReference>
<proteinExistence type="inferred from homology"/>
<reference evidence="8" key="1">
    <citation type="journal article" date="2015" name="Genom Data">
        <title>Draft genome sequences of Phytophthora kernoviae and Phytophthora ramorum lineage EU2 from Scotland.</title>
        <authorList>
            <person name="Sambles C."/>
            <person name="Schlenzig A."/>
            <person name="O'Neill P."/>
            <person name="Grant M."/>
            <person name="Studholme D.J."/>
        </authorList>
    </citation>
    <scope>NUCLEOTIDE SEQUENCE</scope>
    <source>
        <strain evidence="8">00238/432</strain>
    </source>
</reference>
<comment type="caution">
    <text evidence="8">The sequence shown here is derived from an EMBL/GenBank/DDBJ whole genome shotgun (WGS) entry which is preliminary data.</text>
</comment>
<dbReference type="InterPro" id="IPR041147">
    <property type="entry name" value="GH38_C"/>
</dbReference>
<reference evidence="8" key="2">
    <citation type="submission" date="2020-02" db="EMBL/GenBank/DDBJ databases">
        <authorList>
            <person name="Studholme D.J."/>
        </authorList>
    </citation>
    <scope>NUCLEOTIDE SEQUENCE</scope>
    <source>
        <strain evidence="8">00238/432</strain>
    </source>
</reference>
<dbReference type="EMBL" id="AOFI03000025">
    <property type="protein sequence ID" value="KAF4324084.1"/>
    <property type="molecule type" value="Genomic_DNA"/>
</dbReference>
<comment type="similarity">
    <text evidence="2 6">Belongs to the glycosyl hydrolase 3 family.</text>
</comment>
<dbReference type="Gene3D" id="3.20.110.10">
    <property type="entry name" value="Glycoside hydrolase 38, N terminal domain"/>
    <property type="match status" value="1"/>
</dbReference>
<dbReference type="InterPro" id="IPR000602">
    <property type="entry name" value="Glyco_hydro_38_N"/>
</dbReference>
<dbReference type="InterPro" id="IPR013783">
    <property type="entry name" value="Ig-like_fold"/>
</dbReference>
<dbReference type="InterPro" id="IPR011682">
    <property type="entry name" value="Glyco_hydro_38_C"/>
</dbReference>
<dbReference type="InterPro" id="IPR019800">
    <property type="entry name" value="Glyco_hydro_3_AS"/>
</dbReference>
<protein>
    <recommendedName>
        <fullName evidence="3">alpha-mannosidase</fullName>
        <ecNumber evidence="3">3.2.1.24</ecNumber>
    </recommendedName>
</protein>
<dbReference type="SMART" id="SM01217">
    <property type="entry name" value="Fn3_like"/>
    <property type="match status" value="1"/>
</dbReference>
<dbReference type="Gene3D" id="2.60.40.10">
    <property type="entry name" value="Immunoglobulins"/>
    <property type="match status" value="1"/>
</dbReference>
<name>A0A8J4WG61_9STRA</name>
<dbReference type="Pfam" id="PF17677">
    <property type="entry name" value="Glyco_hydro38C2"/>
    <property type="match status" value="1"/>
</dbReference>
<dbReference type="InterPro" id="IPR027291">
    <property type="entry name" value="Glyco_hydro_38_N_sf"/>
</dbReference>
<dbReference type="CDD" id="cd10789">
    <property type="entry name" value="GH38N_AMII_ER_cytosolic"/>
    <property type="match status" value="1"/>
</dbReference>
<dbReference type="Pfam" id="PF00933">
    <property type="entry name" value="Glyco_hydro_3"/>
    <property type="match status" value="1"/>
</dbReference>
<organism evidence="8 9">
    <name type="scientific">Phytophthora kernoviae 00238/432</name>
    <dbReference type="NCBI Taxonomy" id="1284355"/>
    <lineage>
        <taxon>Eukaryota</taxon>
        <taxon>Sar</taxon>
        <taxon>Stramenopiles</taxon>
        <taxon>Oomycota</taxon>
        <taxon>Peronosporomycetes</taxon>
        <taxon>Peronosporales</taxon>
        <taxon>Peronosporaceae</taxon>
        <taxon>Phytophthora</taxon>
    </lineage>
</organism>
<keyword evidence="4 6" id="KW-0378">Hydrolase</keyword>
<dbReference type="InterPro" id="IPR002772">
    <property type="entry name" value="Glyco_hydro_3_C"/>
</dbReference>
<dbReference type="InterPro" id="IPR026891">
    <property type="entry name" value="Fn3-like"/>
</dbReference>
<dbReference type="InterPro" id="IPR017853">
    <property type="entry name" value="GH"/>
</dbReference>
<dbReference type="EC" id="3.2.1.24" evidence="3"/>
<dbReference type="GO" id="GO:0006013">
    <property type="term" value="P:mannose metabolic process"/>
    <property type="evidence" value="ECO:0007669"/>
    <property type="project" value="InterPro"/>
</dbReference>
<evidence type="ECO:0000256" key="1">
    <source>
        <dbReference type="ARBA" id="ARBA00000365"/>
    </source>
</evidence>
<dbReference type="InterPro" id="IPR001764">
    <property type="entry name" value="Glyco_hydro_3_N"/>
</dbReference>